<feature type="domain" description="Tyr recombinase" evidence="9">
    <location>
        <begin position="170"/>
        <end position="326"/>
    </location>
</feature>
<evidence type="ECO:0000259" key="10">
    <source>
        <dbReference type="PROSITE" id="PS51900"/>
    </source>
</evidence>
<proteinExistence type="inferred from homology"/>
<keyword evidence="3" id="KW-0808">Transferase</keyword>
<dbReference type="InterPro" id="IPR044068">
    <property type="entry name" value="CB"/>
</dbReference>
<dbReference type="InterPro" id="IPR050090">
    <property type="entry name" value="Tyrosine_recombinase_XerCD"/>
</dbReference>
<keyword evidence="4" id="KW-0378">Hydrolase</keyword>
<dbReference type="RefSeq" id="YP_010663902.1">
    <property type="nucleotide sequence ID" value="NC_070907.1"/>
</dbReference>
<dbReference type="PANTHER" id="PTHR30349:SF93">
    <property type="entry name" value="FELS-2 PROPHAGE PROTEIN"/>
    <property type="match status" value="1"/>
</dbReference>
<dbReference type="PROSITE" id="PS51900">
    <property type="entry name" value="CB"/>
    <property type="match status" value="1"/>
</dbReference>
<dbReference type="Pfam" id="PF00589">
    <property type="entry name" value="Phage_integrase"/>
    <property type="match status" value="1"/>
</dbReference>
<dbReference type="GO" id="GO:0016740">
    <property type="term" value="F:transferase activity"/>
    <property type="evidence" value="ECO:0007669"/>
    <property type="project" value="UniProtKB-KW"/>
</dbReference>
<dbReference type="PANTHER" id="PTHR30349">
    <property type="entry name" value="PHAGE INTEGRASE-RELATED"/>
    <property type="match status" value="1"/>
</dbReference>
<dbReference type="Pfam" id="PF24624">
    <property type="entry name" value="Int_N"/>
    <property type="match status" value="1"/>
</dbReference>
<keyword evidence="6" id="KW-0233">DNA recombination</keyword>
<evidence type="ECO:0000256" key="5">
    <source>
        <dbReference type="ARBA" id="ARBA00023125"/>
    </source>
</evidence>
<dbReference type="SUPFAM" id="SSF56349">
    <property type="entry name" value="DNA breaking-rejoining enzymes"/>
    <property type="match status" value="1"/>
</dbReference>
<evidence type="ECO:0000256" key="2">
    <source>
        <dbReference type="ARBA" id="ARBA00016082"/>
    </source>
</evidence>
<dbReference type="GO" id="GO:0016787">
    <property type="term" value="F:hydrolase activity"/>
    <property type="evidence" value="ECO:0007669"/>
    <property type="project" value="UniProtKB-KW"/>
</dbReference>
<dbReference type="InterPro" id="IPR013762">
    <property type="entry name" value="Integrase-like_cat_sf"/>
</dbReference>
<evidence type="ECO:0000256" key="6">
    <source>
        <dbReference type="ARBA" id="ARBA00023172"/>
    </source>
</evidence>
<comment type="similarity">
    <text evidence="1">Belongs to the 'phage' integrase family.</text>
</comment>
<dbReference type="KEGG" id="vg:77939938"/>
<dbReference type="InterPro" id="IPR002104">
    <property type="entry name" value="Integrase_catalytic"/>
</dbReference>
<reference evidence="11 12" key="1">
    <citation type="submission" date="2020-03" db="EMBL/GenBank/DDBJ databases">
        <title>Isolation and characterization of a new bacteriophage P37 infecting Yersinia pestis.</title>
        <authorList>
            <person name="Shen X."/>
            <person name="Li W."/>
        </authorList>
    </citation>
    <scope>NUCLEOTIDE SEQUENCE [LARGE SCALE GENOMIC DNA]</scope>
</reference>
<keyword evidence="7" id="KW-1179">Viral genome integration</keyword>
<dbReference type="InterPro" id="IPR011010">
    <property type="entry name" value="DNA_brk_join_enz"/>
</dbReference>
<sequence>MVNTAPEGFLMAIKKLDDGRYEVDIRPRGRDGKRIRRKFERKAEALAFERYTIANASQKEWGGQRADRRTLTELLDIWWKYHGQNHEHGTKEFNHLLKTISGIGDIPVSRMNKRALMDYRSMRLRDGISAATINRDMYRLSGMFTKLIQLDEFSGQHPIHGLPPLTEANPEMTFLEKAEIEKLLNVLTGDDLLVALLCLSTGGRWTEVATLKPAQITSCRVTFLKTKNGKKRTVPISEELEKKVKEEASAKLFKVDYEKFCGILRRVKPDIPPNQATHILRHTFASHFMMNGGNIIALQQILGHASIQQTMTYAHLAPDYLQNAVALNPLKGGVTL</sequence>
<feature type="domain" description="Core-binding (CB)" evidence="10">
    <location>
        <begin position="69"/>
        <end position="148"/>
    </location>
</feature>
<keyword evidence="7" id="KW-1160">Virus entry into host cell</keyword>
<name>A0AAE6YNH4_9CAUD</name>
<dbReference type="InterPro" id="IPR010998">
    <property type="entry name" value="Integrase_recombinase_N"/>
</dbReference>
<evidence type="ECO:0000256" key="7">
    <source>
        <dbReference type="ARBA" id="ARBA00023195"/>
    </source>
</evidence>
<accession>A0AAE6YNH4</accession>
<evidence type="ECO:0000256" key="1">
    <source>
        <dbReference type="ARBA" id="ARBA00008857"/>
    </source>
</evidence>
<dbReference type="Proteomes" id="UP000827170">
    <property type="component" value="Segment"/>
</dbReference>
<dbReference type="CDD" id="cd00796">
    <property type="entry name" value="INT_Rci_Hp1_C"/>
    <property type="match status" value="1"/>
</dbReference>
<dbReference type="EMBL" id="MT239398">
    <property type="protein sequence ID" value="QIW90037.1"/>
    <property type="molecule type" value="Genomic_DNA"/>
</dbReference>
<keyword evidence="12" id="KW-1185">Reference proteome</keyword>
<evidence type="ECO:0000256" key="8">
    <source>
        <dbReference type="PROSITE-ProRule" id="PRU01248"/>
    </source>
</evidence>
<dbReference type="GO" id="GO:0015074">
    <property type="term" value="P:DNA integration"/>
    <property type="evidence" value="ECO:0007669"/>
    <property type="project" value="InterPro"/>
</dbReference>
<organism evidence="11 12">
    <name type="scientific">Yersinia phage P37</name>
    <dbReference type="NCBI Taxonomy" id="2724352"/>
    <lineage>
        <taxon>Viruses</taxon>
        <taxon>Duplodnaviria</taxon>
        <taxon>Heunggongvirae</taxon>
        <taxon>Uroviricota</taxon>
        <taxon>Caudoviricetes</taxon>
        <taxon>Peduoviridae</taxon>
        <taxon>Peduovirus</taxon>
        <taxon>Peduovirus P37</taxon>
    </lineage>
</organism>
<dbReference type="GO" id="GO:0075713">
    <property type="term" value="P:establishment of integrated proviral latency"/>
    <property type="evidence" value="ECO:0007669"/>
    <property type="project" value="UniProtKB-KW"/>
</dbReference>
<dbReference type="GO" id="GO:0044826">
    <property type="term" value="P:viral genome integration into host DNA"/>
    <property type="evidence" value="ECO:0007669"/>
    <property type="project" value="UniProtKB-KW"/>
</dbReference>
<evidence type="ECO:0000313" key="11">
    <source>
        <dbReference type="EMBL" id="QIW90037.1"/>
    </source>
</evidence>
<evidence type="ECO:0000256" key="4">
    <source>
        <dbReference type="ARBA" id="ARBA00022801"/>
    </source>
</evidence>
<dbReference type="Gene3D" id="1.10.443.10">
    <property type="entry name" value="Intergrase catalytic core"/>
    <property type="match status" value="1"/>
</dbReference>
<dbReference type="Gene3D" id="1.10.150.130">
    <property type="match status" value="1"/>
</dbReference>
<evidence type="ECO:0000259" key="9">
    <source>
        <dbReference type="PROSITE" id="PS51898"/>
    </source>
</evidence>
<keyword evidence="7" id="KW-0229">DNA integration</keyword>
<evidence type="ECO:0000256" key="3">
    <source>
        <dbReference type="ARBA" id="ARBA00022679"/>
    </source>
</evidence>
<dbReference type="GeneID" id="77939938"/>
<dbReference type="InterPro" id="IPR057084">
    <property type="entry name" value="Int_N"/>
</dbReference>
<dbReference type="GO" id="GO:0003677">
    <property type="term" value="F:DNA binding"/>
    <property type="evidence" value="ECO:0007669"/>
    <property type="project" value="UniProtKB-UniRule"/>
</dbReference>
<evidence type="ECO:0000313" key="12">
    <source>
        <dbReference type="Proteomes" id="UP000827170"/>
    </source>
</evidence>
<dbReference type="PROSITE" id="PS51898">
    <property type="entry name" value="TYR_RECOMBINASE"/>
    <property type="match status" value="1"/>
</dbReference>
<dbReference type="GO" id="GO:0006310">
    <property type="term" value="P:DNA recombination"/>
    <property type="evidence" value="ECO:0007669"/>
    <property type="project" value="UniProtKB-KW"/>
</dbReference>
<keyword evidence="5 8" id="KW-0238">DNA-binding</keyword>
<protein>
    <recommendedName>
        <fullName evidence="2">Integrase</fullName>
    </recommendedName>
</protein>